<dbReference type="InterPro" id="IPR025662">
    <property type="entry name" value="Sigma_54_int_dom_ATP-bd_1"/>
</dbReference>
<feature type="domain" description="PAS" evidence="6">
    <location>
        <begin position="29"/>
        <end position="74"/>
    </location>
</feature>
<dbReference type="SMART" id="SM00382">
    <property type="entry name" value="AAA"/>
    <property type="match status" value="1"/>
</dbReference>
<dbReference type="GO" id="GO:0006355">
    <property type="term" value="P:regulation of DNA-templated transcription"/>
    <property type="evidence" value="ECO:0007669"/>
    <property type="project" value="InterPro"/>
</dbReference>
<dbReference type="PROSITE" id="PS50045">
    <property type="entry name" value="SIGMA54_INTERACT_4"/>
    <property type="match status" value="1"/>
</dbReference>
<dbReference type="InterPro" id="IPR035965">
    <property type="entry name" value="PAS-like_dom_sf"/>
</dbReference>
<evidence type="ECO:0000313" key="8">
    <source>
        <dbReference type="Proteomes" id="UP000254777"/>
    </source>
</evidence>
<dbReference type="Pfam" id="PF00158">
    <property type="entry name" value="Sigma54_activat"/>
    <property type="match status" value="1"/>
</dbReference>
<keyword evidence="3" id="KW-0805">Transcription regulation</keyword>
<name>A0A379D936_9FIRM</name>
<dbReference type="InterPro" id="IPR025943">
    <property type="entry name" value="Sigma_54_int_dom_ATP-bd_2"/>
</dbReference>
<dbReference type="PROSITE" id="PS00675">
    <property type="entry name" value="SIGMA54_INTERACT_1"/>
    <property type="match status" value="1"/>
</dbReference>
<evidence type="ECO:0000256" key="1">
    <source>
        <dbReference type="ARBA" id="ARBA00022741"/>
    </source>
</evidence>
<dbReference type="InterPro" id="IPR003593">
    <property type="entry name" value="AAA+_ATPase"/>
</dbReference>
<evidence type="ECO:0000256" key="2">
    <source>
        <dbReference type="ARBA" id="ARBA00022840"/>
    </source>
</evidence>
<dbReference type="Gene3D" id="1.10.10.60">
    <property type="entry name" value="Homeodomain-like"/>
    <property type="match status" value="1"/>
</dbReference>
<dbReference type="GO" id="GO:0043565">
    <property type="term" value="F:sequence-specific DNA binding"/>
    <property type="evidence" value="ECO:0007669"/>
    <property type="project" value="InterPro"/>
</dbReference>
<dbReference type="CDD" id="cd00130">
    <property type="entry name" value="PAS"/>
    <property type="match status" value="1"/>
</dbReference>
<dbReference type="SUPFAM" id="SSF52540">
    <property type="entry name" value="P-loop containing nucleoside triphosphate hydrolases"/>
    <property type="match status" value="1"/>
</dbReference>
<gene>
    <name evidence="7" type="ORF">NCTC11088_00251</name>
</gene>
<reference evidence="7 8" key="1">
    <citation type="submission" date="2018-06" db="EMBL/GenBank/DDBJ databases">
        <authorList>
            <consortium name="Pathogen Informatics"/>
            <person name="Doyle S."/>
        </authorList>
    </citation>
    <scope>NUCLEOTIDE SEQUENCE [LARGE SCALE GENOMIC DNA]</scope>
    <source>
        <strain evidence="7 8">NCTC11088</strain>
    </source>
</reference>
<dbReference type="NCBIfam" id="TIGR00229">
    <property type="entry name" value="sensory_box"/>
    <property type="match status" value="1"/>
</dbReference>
<dbReference type="Pfam" id="PF02954">
    <property type="entry name" value="HTH_8"/>
    <property type="match status" value="1"/>
</dbReference>
<dbReference type="Gene3D" id="1.10.8.60">
    <property type="match status" value="1"/>
</dbReference>
<feature type="domain" description="Sigma-54 factor interaction" evidence="5">
    <location>
        <begin position="166"/>
        <end position="395"/>
    </location>
</feature>
<accession>A0A379D936</accession>
<keyword evidence="7" id="KW-0560">Oxidoreductase</keyword>
<organism evidence="7 8">
    <name type="scientific">Peptoniphilus indolicus</name>
    <dbReference type="NCBI Taxonomy" id="33030"/>
    <lineage>
        <taxon>Bacteria</taxon>
        <taxon>Bacillati</taxon>
        <taxon>Bacillota</taxon>
        <taxon>Tissierellia</taxon>
        <taxon>Tissierellales</taxon>
        <taxon>Peptoniphilaceae</taxon>
        <taxon>Peptoniphilus</taxon>
    </lineage>
</organism>
<keyword evidence="1" id="KW-0547">Nucleotide-binding</keyword>
<dbReference type="Pfam" id="PF13426">
    <property type="entry name" value="PAS_9"/>
    <property type="match status" value="1"/>
</dbReference>
<dbReference type="CDD" id="cd00009">
    <property type="entry name" value="AAA"/>
    <property type="match status" value="1"/>
</dbReference>
<dbReference type="InterPro" id="IPR002078">
    <property type="entry name" value="Sigma_54_int"/>
</dbReference>
<dbReference type="PANTHER" id="PTHR32071:SF57">
    <property type="entry name" value="C4-DICARBOXYLATE TRANSPORT TRANSCRIPTIONAL REGULATORY PROTEIN DCTD"/>
    <property type="match status" value="1"/>
</dbReference>
<dbReference type="Gene3D" id="3.30.450.20">
    <property type="entry name" value="PAS domain"/>
    <property type="match status" value="1"/>
</dbReference>
<keyword evidence="4" id="KW-0804">Transcription</keyword>
<dbReference type="EMBL" id="UGTH01000001">
    <property type="protein sequence ID" value="SUB74506.1"/>
    <property type="molecule type" value="Genomic_DNA"/>
</dbReference>
<protein>
    <submittedName>
        <fullName evidence="7">(S)-limonene 6-monooxygenase</fullName>
        <ecNumber evidence="7">1.14.14.51</ecNumber>
    </submittedName>
</protein>
<dbReference type="InterPro" id="IPR027417">
    <property type="entry name" value="P-loop_NTPase"/>
</dbReference>
<dbReference type="PROSITE" id="PS50112">
    <property type="entry name" value="PAS"/>
    <property type="match status" value="1"/>
</dbReference>
<dbReference type="Gene3D" id="3.40.50.300">
    <property type="entry name" value="P-loop containing nucleotide triphosphate hydrolases"/>
    <property type="match status" value="1"/>
</dbReference>
<dbReference type="Proteomes" id="UP000254777">
    <property type="component" value="Unassembled WGS sequence"/>
</dbReference>
<evidence type="ECO:0000259" key="6">
    <source>
        <dbReference type="PROSITE" id="PS50112"/>
    </source>
</evidence>
<sequence length="475" mass="54472">MRKKFIESSDNITGKIFEEIFDKNKDLNNLMLLGEILDKLSDGVYITDGEGLTIFVNKAYERISGTSRSLFIGKKMEQVIKEGLINTSGTLKVIENLEEVTINQILNNKNQVVITSTPIFSKNSEISIVVTTVRDVTEINELKDKLDESEQNILMLKYLIDQESKVIYNSHIMKMILNKAKKVANYDVSVLITGETGVGKDVIAKYIYEIGSRKDGPFVEINCSAIPANLIESELFGYESGAFTGALKKGKKGIFEIANNGTVFLDEIGELPLELQAKLLKVIQNKKIRKIGADKDIPIDVRIISATNRDLEKMVSEKSFRQDLYYRINVIPIHIPPLRERREDIIPLALHFLRENNKINKTKKYFSDKVLRIFYKNNWYGNVRELKNIVERVVILSRDNCIEEWDLPEDMVNCNKNVQKKNIFESGSNLDEMLDQYEKKIIKEVIDYTNSQKEASKILGITESKLCRRIKKLRI</sequence>
<dbReference type="RefSeq" id="WP_004823423.1">
    <property type="nucleotide sequence ID" value="NZ_UGTH01000001.1"/>
</dbReference>
<dbReference type="InterPro" id="IPR002197">
    <property type="entry name" value="HTH_Fis"/>
</dbReference>
<dbReference type="GO" id="GO:0018675">
    <property type="term" value="F:(S)-limonene 6-monooxygenase activity"/>
    <property type="evidence" value="ECO:0007669"/>
    <property type="project" value="UniProtKB-EC"/>
</dbReference>
<dbReference type="SUPFAM" id="SSF46689">
    <property type="entry name" value="Homeodomain-like"/>
    <property type="match status" value="1"/>
</dbReference>
<dbReference type="SMART" id="SM00091">
    <property type="entry name" value="PAS"/>
    <property type="match status" value="1"/>
</dbReference>
<dbReference type="FunFam" id="3.40.50.300:FF:000006">
    <property type="entry name" value="DNA-binding transcriptional regulator NtrC"/>
    <property type="match status" value="1"/>
</dbReference>
<evidence type="ECO:0000259" key="5">
    <source>
        <dbReference type="PROSITE" id="PS50045"/>
    </source>
</evidence>
<dbReference type="InterPro" id="IPR058031">
    <property type="entry name" value="AAA_lid_NorR"/>
</dbReference>
<keyword evidence="7" id="KW-0503">Monooxygenase</keyword>
<dbReference type="SUPFAM" id="SSF55785">
    <property type="entry name" value="PYP-like sensor domain (PAS domain)"/>
    <property type="match status" value="1"/>
</dbReference>
<dbReference type="Pfam" id="PF25601">
    <property type="entry name" value="AAA_lid_14"/>
    <property type="match status" value="1"/>
</dbReference>
<evidence type="ECO:0000313" key="7">
    <source>
        <dbReference type="EMBL" id="SUB74506.1"/>
    </source>
</evidence>
<dbReference type="AlphaFoldDB" id="A0A379D936"/>
<dbReference type="InterPro" id="IPR009057">
    <property type="entry name" value="Homeodomain-like_sf"/>
</dbReference>
<keyword evidence="2" id="KW-0067">ATP-binding</keyword>
<dbReference type="InterPro" id="IPR000014">
    <property type="entry name" value="PAS"/>
</dbReference>
<dbReference type="GO" id="GO:0005524">
    <property type="term" value="F:ATP binding"/>
    <property type="evidence" value="ECO:0007669"/>
    <property type="project" value="UniProtKB-KW"/>
</dbReference>
<dbReference type="PANTHER" id="PTHR32071">
    <property type="entry name" value="TRANSCRIPTIONAL REGULATORY PROTEIN"/>
    <property type="match status" value="1"/>
</dbReference>
<evidence type="ECO:0000256" key="3">
    <source>
        <dbReference type="ARBA" id="ARBA00023015"/>
    </source>
</evidence>
<evidence type="ECO:0000256" key="4">
    <source>
        <dbReference type="ARBA" id="ARBA00023163"/>
    </source>
</evidence>
<proteinExistence type="predicted"/>
<dbReference type="EC" id="1.14.14.51" evidence="7"/>
<dbReference type="PROSITE" id="PS00676">
    <property type="entry name" value="SIGMA54_INTERACT_2"/>
    <property type="match status" value="1"/>
</dbReference>